<dbReference type="InterPro" id="IPR007139">
    <property type="entry name" value="DUF349"/>
</dbReference>
<dbReference type="InterPro" id="IPR016024">
    <property type="entry name" value="ARM-type_fold"/>
</dbReference>
<name>A0A9X0WIH2_9GAMM</name>
<evidence type="ECO:0000313" key="3">
    <source>
        <dbReference type="Proteomes" id="UP001138802"/>
    </source>
</evidence>
<evidence type="ECO:0000256" key="1">
    <source>
        <dbReference type="SAM" id="Coils"/>
    </source>
</evidence>
<dbReference type="Pfam" id="PF03993">
    <property type="entry name" value="DUF349"/>
    <property type="match status" value="3"/>
</dbReference>
<keyword evidence="1" id="KW-0175">Coiled coil</keyword>
<feature type="coiled-coil region" evidence="1">
    <location>
        <begin position="619"/>
        <end position="650"/>
    </location>
</feature>
<dbReference type="RefSeq" id="WP_200387534.1">
    <property type="nucleotide sequence ID" value="NZ_NRSD01000007.1"/>
</dbReference>
<dbReference type="SUPFAM" id="SSF48371">
    <property type="entry name" value="ARM repeat"/>
    <property type="match status" value="1"/>
</dbReference>
<comment type="caution">
    <text evidence="2">The sequence shown here is derived from an EMBL/GenBank/DDBJ whole genome shotgun (WGS) entry which is preliminary data.</text>
</comment>
<keyword evidence="3" id="KW-1185">Reference proteome</keyword>
<dbReference type="AlphaFoldDB" id="A0A9X0WIH2"/>
<accession>A0A9X0WIH2</accession>
<gene>
    <name evidence="2" type="ORF">CKO25_08690</name>
</gene>
<sequence>MLFERFLKKKRPLIVEVEDQHVLVDRALHHDDPAMRREATRQLLGFGSLREILTTDPDVGVREVATARYRHLLCAEPSADLSVSDLVAEVTQLQDAHMIEQISVQAVAPEVRRSAIERLESPEALVVCAVQDPRAANRSAAVERLHGKAALEQVVRQIGKRDKNVYRAARERLRLIAEQEERPRRIQALCEELCQKVERLGRLEHWTQDRALLDHLDRQWSDISAEAEPHWQTRYTEARDRFMQAYGGHTRETAARIAAEEAHESLQAERLQLLDRLAQAPGHDTDEAITTLCEEVKQAWDRLEALPPHRQRPLDQRYTQLLEAAEGARDTLIAKRKRVGQLHRLSNKLTTLCNEPRPLDRRASTSLIGQSRTLIEELGHVAETAAFASLLERLESRLKTQHKHAEQRLKQLPAKLDELEEALCAGELRKADPLFQSARAGLELIELSGLPKETYQAIATRLQHLAPRLRELQNWRRWGADQHRDALCEDMEQLAASELSPATRYEQLIRLRSDWKELDKTGPRANQAVWERFQQASNRVQDDCRPFIEEQAAARESNRLARESVCDQIEDFLAKIDWERVDWKRVLRAERETRQIWAAIGPVEPRHVKALEGRFRHALKQLDRRLDAERKRNQAMKQALVQQIEALREEPDLDAAIERTKVLQRQWQTTVPARHKEENKLWQSFRAACDSVFERRAALNQAHADELKAHLATREAICTDALAQAEQQTDPRQLDAALKGLERRWEEAQSLPIPRQHAGALNEQWRNARATLKQRIQAGEEQQRRAAFDLLERQATICERLERTLLDETCAAPISAEEAEQAWAQLPRHPEPEIQEAISARFTTALTAAHDLQARHTLHQRQLENAERRGQLCLQLEILAGVETPRELAQQRMEFQVARLTERMVDGEDDPLQGSARLLREWYLCGPAPLSDGMDARFARVRTALAETP</sequence>
<evidence type="ECO:0008006" key="4">
    <source>
        <dbReference type="Google" id="ProtNLM"/>
    </source>
</evidence>
<reference evidence="2 3" key="1">
    <citation type="journal article" date="2020" name="Microorganisms">
        <title>Osmotic Adaptation and Compatible Solute Biosynthesis of Phototrophic Bacteria as Revealed from Genome Analyses.</title>
        <authorList>
            <person name="Imhoff J.F."/>
            <person name="Rahn T."/>
            <person name="Kunzel S."/>
            <person name="Keller A."/>
            <person name="Neulinger S.C."/>
        </authorList>
    </citation>
    <scope>NUCLEOTIDE SEQUENCE [LARGE SCALE GENOMIC DNA]</scope>
    <source>
        <strain evidence="2 3">DSM 21303</strain>
    </source>
</reference>
<dbReference type="Proteomes" id="UP001138802">
    <property type="component" value="Unassembled WGS sequence"/>
</dbReference>
<evidence type="ECO:0000313" key="2">
    <source>
        <dbReference type="EMBL" id="MBK1644722.1"/>
    </source>
</evidence>
<organism evidence="2 3">
    <name type="scientific">Thiocapsa imhoffii</name>
    <dbReference type="NCBI Taxonomy" id="382777"/>
    <lineage>
        <taxon>Bacteria</taxon>
        <taxon>Pseudomonadati</taxon>
        <taxon>Pseudomonadota</taxon>
        <taxon>Gammaproteobacteria</taxon>
        <taxon>Chromatiales</taxon>
        <taxon>Chromatiaceae</taxon>
        <taxon>Thiocapsa</taxon>
    </lineage>
</organism>
<dbReference type="EMBL" id="NRSD01000007">
    <property type="protein sequence ID" value="MBK1644722.1"/>
    <property type="molecule type" value="Genomic_DNA"/>
</dbReference>
<protein>
    <recommendedName>
        <fullName evidence="4">DUF349 domain-containing protein</fullName>
    </recommendedName>
</protein>
<proteinExistence type="predicted"/>